<feature type="domain" description="NADP-dependent oxidoreductase" evidence="5">
    <location>
        <begin position="51"/>
        <end position="375"/>
    </location>
</feature>
<name>A0A0C6P4K4_BORBO</name>
<evidence type="ECO:0000313" key="6">
    <source>
        <dbReference type="EMBL" id="CCJ53163.1"/>
    </source>
</evidence>
<dbReference type="Proteomes" id="UP000007564">
    <property type="component" value="Chromosome"/>
</dbReference>
<dbReference type="InterPro" id="IPR020471">
    <property type="entry name" value="AKR"/>
</dbReference>
<evidence type="ECO:0000256" key="4">
    <source>
        <dbReference type="ARBA" id="ARBA00070119"/>
    </source>
</evidence>
<dbReference type="PRINTS" id="PR00069">
    <property type="entry name" value="ALDKETRDTASE"/>
</dbReference>
<comment type="similarity">
    <text evidence="3">Belongs to the aldo/keto reductase family. Aldo/keto reductase 2 subfamily.</text>
</comment>
<dbReference type="HOGENOM" id="CLU_023205_2_0_4"/>
<proteinExistence type="inferred from homology"/>
<evidence type="ECO:0000256" key="1">
    <source>
        <dbReference type="ARBA" id="ARBA00022857"/>
    </source>
</evidence>
<dbReference type="EMBL" id="HE965806">
    <property type="protein sequence ID" value="CCJ53163.1"/>
    <property type="molecule type" value="Genomic_DNA"/>
</dbReference>
<keyword evidence="2" id="KW-0560">Oxidoreductase</keyword>
<dbReference type="SUPFAM" id="SSF51430">
    <property type="entry name" value="NAD(P)-linked oxidoreductase"/>
    <property type="match status" value="1"/>
</dbReference>
<dbReference type="InterPro" id="IPR050523">
    <property type="entry name" value="AKR_Detox_Biosynth"/>
</dbReference>
<dbReference type="Gene3D" id="3.20.20.100">
    <property type="entry name" value="NADP-dependent oxidoreductase domain"/>
    <property type="match status" value="1"/>
</dbReference>
<dbReference type="NCBIfam" id="NF007912">
    <property type="entry name" value="PRK10625.1"/>
    <property type="match status" value="1"/>
</dbReference>
<evidence type="ECO:0000313" key="7">
    <source>
        <dbReference type="Proteomes" id="UP000007564"/>
    </source>
</evidence>
<dbReference type="GO" id="GO:0016491">
    <property type="term" value="F:oxidoreductase activity"/>
    <property type="evidence" value="ECO:0007669"/>
    <property type="project" value="UniProtKB-KW"/>
</dbReference>
<protein>
    <recommendedName>
        <fullName evidence="4">Protein tas</fullName>
    </recommendedName>
</protein>
<sequence length="384" mass="42256">MTPPAGVIFPISTARRGAPFFIPAQGASQSGQDLAVKYRKLGHTDLDVSLIGLGTMTWGEQNTEAQAHEQLDYALAHGINLVDAAEMYPVPPKPETQGRTESCIGSWLARTGRRHEVVLASKAAGPVRDAKRPSHIRDGKTFLDRKNLTQALDASLKRLQTDYLDLYQLHWPDRTTNTFGKLAYPWVDDAHTVPIEETLEVLQDFVRAGKVRHVGLSNETPWGVARFLQAAEKHGLPKVATIQNPYNLLNRIFEIGLAEFSHREGVGLLAYSPLAMGILSGKYLDGARPEGSRLALFTRFTRYSNPQAEAAARDYVMLARDHGLAPAQMALAWVNQRPFVSSNLMGATTLAQLKENIESVEVTLSDEVLQGIEAIHARQPNPAP</sequence>
<gene>
    <name evidence="6" type="ORF">BN112_1245</name>
</gene>
<dbReference type="CDD" id="cd19094">
    <property type="entry name" value="AKR_Tas-like"/>
    <property type="match status" value="1"/>
</dbReference>
<reference evidence="6 7" key="1">
    <citation type="journal article" date="2012" name="BMC Genomics">
        <title>Comparative genomics of the classical Bordetella subspecies: the evolution and exchange of virulence-associated diversity amongst closely related pathogens.</title>
        <authorList>
            <person name="Park J."/>
            <person name="Zhang Y."/>
            <person name="Buboltz A.M."/>
            <person name="Zhang X."/>
            <person name="Schuster S.C."/>
            <person name="Ahuja U."/>
            <person name="Liu M."/>
            <person name="Miller J.F."/>
            <person name="Sebaihia M."/>
            <person name="Bentley S.D."/>
            <person name="Parkhill J."/>
            <person name="Harvill E.T."/>
        </authorList>
    </citation>
    <scope>NUCLEOTIDE SEQUENCE [LARGE SCALE GENOMIC DNA]</scope>
    <source>
        <strain evidence="6 7">253</strain>
    </source>
</reference>
<dbReference type="FunFam" id="3.20.20.100:FF:000005">
    <property type="entry name" value="NADP(H)-dependent aldo-keto reductase"/>
    <property type="match status" value="1"/>
</dbReference>
<organism evidence="6 7">
    <name type="scientific">Bordetella bronchiseptica 253</name>
    <dbReference type="NCBI Taxonomy" id="568707"/>
    <lineage>
        <taxon>Bacteria</taxon>
        <taxon>Pseudomonadati</taxon>
        <taxon>Pseudomonadota</taxon>
        <taxon>Betaproteobacteria</taxon>
        <taxon>Burkholderiales</taxon>
        <taxon>Alcaligenaceae</taxon>
        <taxon>Bordetella</taxon>
    </lineage>
</organism>
<dbReference type="PANTHER" id="PTHR43364">
    <property type="entry name" value="NADH-SPECIFIC METHYLGLYOXAL REDUCTASE-RELATED"/>
    <property type="match status" value="1"/>
</dbReference>
<evidence type="ECO:0000256" key="2">
    <source>
        <dbReference type="ARBA" id="ARBA00023002"/>
    </source>
</evidence>
<dbReference type="OrthoDB" id="5488419at2"/>
<dbReference type="InterPro" id="IPR036812">
    <property type="entry name" value="NAD(P)_OxRdtase_dom_sf"/>
</dbReference>
<dbReference type="KEGG" id="bbh:BN112_1245"/>
<dbReference type="Pfam" id="PF00248">
    <property type="entry name" value="Aldo_ket_red"/>
    <property type="match status" value="1"/>
</dbReference>
<dbReference type="InterPro" id="IPR023210">
    <property type="entry name" value="NADP_OxRdtase_dom"/>
</dbReference>
<accession>A0A0C6P4K4</accession>
<keyword evidence="1" id="KW-0521">NADP</keyword>
<dbReference type="AlphaFoldDB" id="A0A0C6P4K4"/>
<evidence type="ECO:0000259" key="5">
    <source>
        <dbReference type="Pfam" id="PF00248"/>
    </source>
</evidence>
<dbReference type="PANTHER" id="PTHR43364:SF4">
    <property type="entry name" value="NAD(P)-LINKED OXIDOREDUCTASE SUPERFAMILY PROTEIN"/>
    <property type="match status" value="1"/>
</dbReference>
<evidence type="ECO:0000256" key="3">
    <source>
        <dbReference type="ARBA" id="ARBA00038157"/>
    </source>
</evidence>